<sequence length="64" mass="7430">MTKEDDDDEGRRPRDSSEGVRRQTRLRRRQSDLVFSADIVVAMVKSTTSPRSRQPRLGRNRDDA</sequence>
<dbReference type="AlphaFoldDB" id="A0AA88A2M8"/>
<evidence type="ECO:0000256" key="1">
    <source>
        <dbReference type="SAM" id="MobiDB-lite"/>
    </source>
</evidence>
<accession>A0AA88A2M8</accession>
<gene>
    <name evidence="2" type="ORF">TIFTF001_005833</name>
</gene>
<name>A0AA88A2M8_FICCA</name>
<protein>
    <submittedName>
        <fullName evidence="2">Uncharacterized protein</fullName>
    </submittedName>
</protein>
<organism evidence="2 3">
    <name type="scientific">Ficus carica</name>
    <name type="common">Common fig</name>
    <dbReference type="NCBI Taxonomy" id="3494"/>
    <lineage>
        <taxon>Eukaryota</taxon>
        <taxon>Viridiplantae</taxon>
        <taxon>Streptophyta</taxon>
        <taxon>Embryophyta</taxon>
        <taxon>Tracheophyta</taxon>
        <taxon>Spermatophyta</taxon>
        <taxon>Magnoliopsida</taxon>
        <taxon>eudicotyledons</taxon>
        <taxon>Gunneridae</taxon>
        <taxon>Pentapetalae</taxon>
        <taxon>rosids</taxon>
        <taxon>fabids</taxon>
        <taxon>Rosales</taxon>
        <taxon>Moraceae</taxon>
        <taxon>Ficeae</taxon>
        <taxon>Ficus</taxon>
    </lineage>
</organism>
<keyword evidence="3" id="KW-1185">Reference proteome</keyword>
<dbReference type="Proteomes" id="UP001187192">
    <property type="component" value="Unassembled WGS sequence"/>
</dbReference>
<feature type="compositionally biased region" description="Basic and acidic residues" evidence="1">
    <location>
        <begin position="1"/>
        <end position="21"/>
    </location>
</feature>
<evidence type="ECO:0000313" key="3">
    <source>
        <dbReference type="Proteomes" id="UP001187192"/>
    </source>
</evidence>
<feature type="region of interest" description="Disordered" evidence="1">
    <location>
        <begin position="1"/>
        <end position="31"/>
    </location>
</feature>
<feature type="region of interest" description="Disordered" evidence="1">
    <location>
        <begin position="45"/>
        <end position="64"/>
    </location>
</feature>
<reference evidence="2" key="1">
    <citation type="submission" date="2023-07" db="EMBL/GenBank/DDBJ databases">
        <title>draft genome sequence of fig (Ficus carica).</title>
        <authorList>
            <person name="Takahashi T."/>
            <person name="Nishimura K."/>
        </authorList>
    </citation>
    <scope>NUCLEOTIDE SEQUENCE</scope>
</reference>
<evidence type="ECO:0000313" key="2">
    <source>
        <dbReference type="EMBL" id="GMN36196.1"/>
    </source>
</evidence>
<proteinExistence type="predicted"/>
<comment type="caution">
    <text evidence="2">The sequence shown here is derived from an EMBL/GenBank/DDBJ whole genome shotgun (WGS) entry which is preliminary data.</text>
</comment>
<dbReference type="EMBL" id="BTGU01000006">
    <property type="protein sequence ID" value="GMN36196.1"/>
    <property type="molecule type" value="Genomic_DNA"/>
</dbReference>